<dbReference type="RefSeq" id="WP_118229957.1">
    <property type="nucleotide sequence ID" value="NZ_JAQDZC010000018.1"/>
</dbReference>
<reference evidence="2 3" key="1">
    <citation type="submission" date="2018-12" db="EMBL/GenBank/DDBJ databases">
        <title>First genome draft of Desulfovibrio legallis sp. nov.</title>
        <authorList>
            <person name="Ben Dhia O."/>
            <person name="Najjari A."/>
            <person name="Ferjani R."/>
            <person name="Fhoula I."/>
            <person name="Fardeau M.-L."/>
            <person name="Boudabbous A."/>
            <person name="Ouzari H.I."/>
        </authorList>
    </citation>
    <scope>NUCLEOTIDE SEQUENCE [LARGE SCALE GENOMIC DNA]</scope>
    <source>
        <strain evidence="2 3">H1T</strain>
    </source>
</reference>
<feature type="chain" id="PRO_5026072575" evidence="1">
    <location>
        <begin position="28"/>
        <end position="191"/>
    </location>
</feature>
<proteinExistence type="predicted"/>
<dbReference type="AlphaFoldDB" id="A0A6H3FBD8"/>
<gene>
    <name evidence="2" type="ORF">EB812_07730</name>
</gene>
<dbReference type="EMBL" id="SIXC01000008">
    <property type="protein sequence ID" value="TBH79476.1"/>
    <property type="molecule type" value="Genomic_DNA"/>
</dbReference>
<evidence type="ECO:0000313" key="3">
    <source>
        <dbReference type="Proteomes" id="UP000292919"/>
    </source>
</evidence>
<accession>A0A6H3FBD8</accession>
<protein>
    <submittedName>
        <fullName evidence="2">Uncharacterized protein</fullName>
    </submittedName>
</protein>
<keyword evidence="1" id="KW-0732">Signal</keyword>
<sequence>MAIATSTAAAITAAVALAGAVAGTASALQQSANQQAQNDYQSRLASRNAQVAEQNAQVAEEAARAERRQGYEDAVKKRQEAARIIGSQRAEAGAGGATVDVGSTLDRNLDTAEKGELDALSLRQQAENNASNQDVRAWALRNQATDAQLQSQYSNSRAQTDYLGLTSTLLNGASRVGRNFYTIGARGAQLR</sequence>
<feature type="signal peptide" evidence="1">
    <location>
        <begin position="1"/>
        <end position="27"/>
    </location>
</feature>
<evidence type="ECO:0000256" key="1">
    <source>
        <dbReference type="SAM" id="SignalP"/>
    </source>
</evidence>
<dbReference type="Proteomes" id="UP000292919">
    <property type="component" value="Unassembled WGS sequence"/>
</dbReference>
<evidence type="ECO:0000313" key="2">
    <source>
        <dbReference type="EMBL" id="TBH79476.1"/>
    </source>
</evidence>
<organism evidence="2 3">
    <name type="scientific">Desulfovibrio legallii</name>
    <dbReference type="NCBI Taxonomy" id="571438"/>
    <lineage>
        <taxon>Bacteria</taxon>
        <taxon>Pseudomonadati</taxon>
        <taxon>Thermodesulfobacteriota</taxon>
        <taxon>Desulfovibrionia</taxon>
        <taxon>Desulfovibrionales</taxon>
        <taxon>Desulfovibrionaceae</taxon>
        <taxon>Desulfovibrio</taxon>
    </lineage>
</organism>
<keyword evidence="3" id="KW-1185">Reference proteome</keyword>
<comment type="caution">
    <text evidence="2">The sequence shown here is derived from an EMBL/GenBank/DDBJ whole genome shotgun (WGS) entry which is preliminary data.</text>
</comment>
<name>A0A6H3FBD8_9BACT</name>